<organism evidence="1 2">
    <name type="scientific">Geothermobacter ehrlichii</name>
    <dbReference type="NCBI Taxonomy" id="213224"/>
    <lineage>
        <taxon>Bacteria</taxon>
        <taxon>Pseudomonadati</taxon>
        <taxon>Thermodesulfobacteriota</taxon>
        <taxon>Desulfuromonadia</taxon>
        <taxon>Desulfuromonadales</taxon>
        <taxon>Geothermobacteraceae</taxon>
        <taxon>Geothermobacter</taxon>
    </lineage>
</organism>
<gene>
    <name evidence="1" type="ORF">EDC39_1012</name>
</gene>
<dbReference type="RefSeq" id="WP_148894052.1">
    <property type="nucleotide sequence ID" value="NZ_VNIB01000001.1"/>
</dbReference>
<name>A0A5D3WL70_9BACT</name>
<proteinExistence type="predicted"/>
<accession>A0A5D3WL70</accession>
<reference evidence="1 2" key="1">
    <citation type="submission" date="2019-07" db="EMBL/GenBank/DDBJ databases">
        <title>Genomic Encyclopedia of Type Strains, Phase IV (KMG-IV): sequencing the most valuable type-strain genomes for metagenomic binning, comparative biology and taxonomic classification.</title>
        <authorList>
            <person name="Goeker M."/>
        </authorList>
    </citation>
    <scope>NUCLEOTIDE SEQUENCE [LARGE SCALE GENOMIC DNA]</scope>
    <source>
        <strain evidence="1 2">SS015</strain>
    </source>
</reference>
<sequence length="179" mass="20108">MKIILNSYHDPDKGMDWNEQTPIIERRIVGIMEEFSESVDYSIQETNFGVGADWPTIALDVATIAGVGFFAVPEAHKRVREALEEWQLISANIKKLIDWIGGKESIVAQPIELIFIAASEALLSLVKNDDAVFLKYEEILPAGSHEEISGLYDFRFESEGNEWKVLINGQKDIKAIAKV</sequence>
<comment type="caution">
    <text evidence="1">The sequence shown here is derived from an EMBL/GenBank/DDBJ whole genome shotgun (WGS) entry which is preliminary data.</text>
</comment>
<dbReference type="Proteomes" id="UP000324159">
    <property type="component" value="Unassembled WGS sequence"/>
</dbReference>
<dbReference type="EMBL" id="VNIB01000001">
    <property type="protein sequence ID" value="TYO99842.1"/>
    <property type="molecule type" value="Genomic_DNA"/>
</dbReference>
<keyword evidence="2" id="KW-1185">Reference proteome</keyword>
<dbReference type="AlphaFoldDB" id="A0A5D3WL70"/>
<evidence type="ECO:0000313" key="1">
    <source>
        <dbReference type="EMBL" id="TYO99842.1"/>
    </source>
</evidence>
<evidence type="ECO:0000313" key="2">
    <source>
        <dbReference type="Proteomes" id="UP000324159"/>
    </source>
</evidence>
<protein>
    <submittedName>
        <fullName evidence="1">Uncharacterized protein</fullName>
    </submittedName>
</protein>
<dbReference type="OrthoDB" id="9841041at2"/>